<evidence type="ECO:0000313" key="1">
    <source>
        <dbReference type="EMBL" id="KAJ7355448.1"/>
    </source>
</evidence>
<proteinExistence type="predicted"/>
<name>A0AAD7AD00_9AGAR</name>
<dbReference type="Proteomes" id="UP001218218">
    <property type="component" value="Unassembled WGS sequence"/>
</dbReference>
<comment type="caution">
    <text evidence="1">The sequence shown here is derived from an EMBL/GenBank/DDBJ whole genome shotgun (WGS) entry which is preliminary data.</text>
</comment>
<evidence type="ECO:0000313" key="2">
    <source>
        <dbReference type="Proteomes" id="UP001218218"/>
    </source>
</evidence>
<dbReference type="EMBL" id="JARIHO010000009">
    <property type="protein sequence ID" value="KAJ7355448.1"/>
    <property type="molecule type" value="Genomic_DNA"/>
</dbReference>
<accession>A0AAD7AD00</accession>
<reference evidence="1" key="1">
    <citation type="submission" date="2023-03" db="EMBL/GenBank/DDBJ databases">
        <title>Massive genome expansion in bonnet fungi (Mycena s.s.) driven by repeated elements and novel gene families across ecological guilds.</title>
        <authorList>
            <consortium name="Lawrence Berkeley National Laboratory"/>
            <person name="Harder C.B."/>
            <person name="Miyauchi S."/>
            <person name="Viragh M."/>
            <person name="Kuo A."/>
            <person name="Thoen E."/>
            <person name="Andreopoulos B."/>
            <person name="Lu D."/>
            <person name="Skrede I."/>
            <person name="Drula E."/>
            <person name="Henrissat B."/>
            <person name="Morin E."/>
            <person name="Kohler A."/>
            <person name="Barry K."/>
            <person name="LaButti K."/>
            <person name="Morin E."/>
            <person name="Salamov A."/>
            <person name="Lipzen A."/>
            <person name="Mereny Z."/>
            <person name="Hegedus B."/>
            <person name="Baldrian P."/>
            <person name="Stursova M."/>
            <person name="Weitz H."/>
            <person name="Taylor A."/>
            <person name="Grigoriev I.V."/>
            <person name="Nagy L.G."/>
            <person name="Martin F."/>
            <person name="Kauserud H."/>
        </authorList>
    </citation>
    <scope>NUCLEOTIDE SEQUENCE</scope>
    <source>
        <strain evidence="1">CBHHK002</strain>
    </source>
</reference>
<protein>
    <submittedName>
        <fullName evidence="1">Uncharacterized protein</fullName>
    </submittedName>
</protein>
<keyword evidence="2" id="KW-1185">Reference proteome</keyword>
<sequence length="160" mass="18228">MMFEAFGFTRERTPHCRNLSQLPSGSCPLPLILVLLFFHRNSVLSFTDSPRYSPGRVRDHRESLPLDSRSIHTSPPYCMMFEAFGFTQERTLHCRKLSQLPSGLCPLPLILVFLFSFSCPMFSFADSCFFQAVVLGYCKSLHCECLPPSFYFLLSPPATI</sequence>
<gene>
    <name evidence="1" type="ORF">DFH08DRAFT_500053</name>
</gene>
<organism evidence="1 2">
    <name type="scientific">Mycena albidolilacea</name>
    <dbReference type="NCBI Taxonomy" id="1033008"/>
    <lineage>
        <taxon>Eukaryota</taxon>
        <taxon>Fungi</taxon>
        <taxon>Dikarya</taxon>
        <taxon>Basidiomycota</taxon>
        <taxon>Agaricomycotina</taxon>
        <taxon>Agaricomycetes</taxon>
        <taxon>Agaricomycetidae</taxon>
        <taxon>Agaricales</taxon>
        <taxon>Marasmiineae</taxon>
        <taxon>Mycenaceae</taxon>
        <taxon>Mycena</taxon>
    </lineage>
</organism>
<dbReference type="AlphaFoldDB" id="A0AAD7AD00"/>